<dbReference type="OrthoDB" id="379794at2759"/>
<dbReference type="GO" id="GO:0005829">
    <property type="term" value="C:cytosol"/>
    <property type="evidence" value="ECO:0007669"/>
    <property type="project" value="TreeGrafter"/>
</dbReference>
<evidence type="ECO:0000256" key="1">
    <source>
        <dbReference type="ARBA" id="ARBA00008384"/>
    </source>
</evidence>
<dbReference type="Gene3D" id="1.25.10.10">
    <property type="entry name" value="Leucine-rich Repeat Variant"/>
    <property type="match status" value="1"/>
</dbReference>
<comment type="caution">
    <text evidence="10">The sequence shown here is derived from an EMBL/GenBank/DDBJ whole genome shotgun (WGS) entry which is preliminary data.</text>
</comment>
<keyword evidence="11" id="KW-1185">Reference proteome</keyword>
<evidence type="ECO:0000259" key="9">
    <source>
        <dbReference type="Pfam" id="PF09759"/>
    </source>
</evidence>
<organism evidence="10 11">
    <name type="scientific">Sphaerosporella brunnea</name>
    <dbReference type="NCBI Taxonomy" id="1250544"/>
    <lineage>
        <taxon>Eukaryota</taxon>
        <taxon>Fungi</taxon>
        <taxon>Dikarya</taxon>
        <taxon>Ascomycota</taxon>
        <taxon>Pezizomycotina</taxon>
        <taxon>Pezizomycetes</taxon>
        <taxon>Pezizales</taxon>
        <taxon>Pyronemataceae</taxon>
        <taxon>Sphaerosporella</taxon>
    </lineage>
</organism>
<dbReference type="AlphaFoldDB" id="A0A5J5EF99"/>
<feature type="compositionally biased region" description="Acidic residues" evidence="7">
    <location>
        <begin position="569"/>
        <end position="583"/>
    </location>
</feature>
<dbReference type="EMBL" id="VXIS01000346">
    <property type="protein sequence ID" value="KAA8894355.1"/>
    <property type="molecule type" value="Genomic_DNA"/>
</dbReference>
<protein>
    <recommendedName>
        <fullName evidence="5">Ataxin-10 homolog</fullName>
    </recommendedName>
    <alternativeName>
        <fullName evidence="6">Copper transport protein 86</fullName>
    </alternativeName>
</protein>
<dbReference type="Proteomes" id="UP000326924">
    <property type="component" value="Unassembled WGS sequence"/>
</dbReference>
<sequence>MALLEDLLVTLLFGVEASFTHPGILIPTVESTGDAELKNVVKTTQRSRESRETLGFSERVWKAMTETLLAGNDQLVHNKHHLLPKVWDLVLLARNLLAAKERAQNLAAEEGFDAEVRRLLSICIEKASKPVSPNLDKAAHEKEIQMKGGYKKVMITALQFFNNLMTCNETRKLHVWLHIFGTPSSMHTTGQNNPPPAKNTTKNKAKKSAKPQPSPGSGVGVAFVGGTPVSHHNETAAKCNSLSAGFNAKYYKPGFLTDVPRLLQPDEIEPLLMILQSGIVVFEGSDEAMQSVRCKLMLAQGYGRSLLREVLVFLGAWEVDEDDFCSRVLGQIVEAILLNGLIPYAYECFRDDKDIVTPAQSVLLKLLASVYRPQSNLPQQHLEAWPSGSPTLTGSPLALDSPYGDSPTSAASKDKATALDPPPHIESAIPTFFVNAFRKQVLPPVIKIIQLQGAIRKGKENKEAFELSLWDLDRIYEGIYQFLELLVLFSEDEDAKQVIVTNEKGLVTDLVRLLGEMDKAIPRYVHTKATKAIEPAKKEEKKSEPPKHLVERPFDVRSEEIDNGKEESEGGNDDDDGERELVDPDEFTWPSIKRFIVVIISSLAWGNRDVQDLVRESAGVQVILNQCKIDDDNPFIREHSIMCLRALLQGNPENQKIVEELNAREVVPNEVLDKHGYATFIDPNGRIKLKKTD</sequence>
<evidence type="ECO:0000256" key="6">
    <source>
        <dbReference type="ARBA" id="ARBA00044805"/>
    </source>
</evidence>
<evidence type="ECO:0000313" key="11">
    <source>
        <dbReference type="Proteomes" id="UP000326924"/>
    </source>
</evidence>
<keyword evidence="2" id="KW-0132">Cell division</keyword>
<reference evidence="10 11" key="1">
    <citation type="submission" date="2019-09" db="EMBL/GenBank/DDBJ databases">
        <title>Draft genome of the ectomycorrhizal ascomycete Sphaerosporella brunnea.</title>
        <authorList>
            <consortium name="DOE Joint Genome Institute"/>
            <person name="Benucci G.M."/>
            <person name="Marozzi G."/>
            <person name="Antonielli L."/>
            <person name="Sanchez S."/>
            <person name="Marco P."/>
            <person name="Wang X."/>
            <person name="Falini L.B."/>
            <person name="Barry K."/>
            <person name="Haridas S."/>
            <person name="Lipzen A."/>
            <person name="Labutti K."/>
            <person name="Grigoriev I.V."/>
            <person name="Murat C."/>
            <person name="Martin F."/>
            <person name="Albertini E."/>
            <person name="Donnini D."/>
            <person name="Bonito G."/>
        </authorList>
    </citation>
    <scope>NUCLEOTIDE SEQUENCE [LARGE SCALE GENOMIC DNA]</scope>
    <source>
        <strain evidence="10 11">Sb_GMNB300</strain>
    </source>
</reference>
<evidence type="ECO:0000256" key="5">
    <source>
        <dbReference type="ARBA" id="ARBA00044801"/>
    </source>
</evidence>
<feature type="compositionally biased region" description="Basic and acidic residues" evidence="7">
    <location>
        <begin position="534"/>
        <end position="568"/>
    </location>
</feature>
<dbReference type="InterPro" id="IPR011989">
    <property type="entry name" value="ARM-like"/>
</dbReference>
<keyword evidence="3" id="KW-0131">Cell cycle</keyword>
<name>A0A5J5EF99_9PEZI</name>
<accession>A0A5J5EF99</accession>
<evidence type="ECO:0000256" key="4">
    <source>
        <dbReference type="ARBA" id="ARBA00044746"/>
    </source>
</evidence>
<dbReference type="InterPro" id="IPR051374">
    <property type="entry name" value="Ataxin-10/CTR86_families"/>
</dbReference>
<comment type="similarity">
    <text evidence="1">Belongs to the ataxin-10 family.</text>
</comment>
<feature type="region of interest" description="Disordered" evidence="7">
    <location>
        <begin position="532"/>
        <end position="583"/>
    </location>
</feature>
<feature type="signal peptide" evidence="8">
    <location>
        <begin position="1"/>
        <end position="17"/>
    </location>
</feature>
<evidence type="ECO:0000256" key="2">
    <source>
        <dbReference type="ARBA" id="ARBA00022618"/>
    </source>
</evidence>
<evidence type="ECO:0000256" key="3">
    <source>
        <dbReference type="ARBA" id="ARBA00023306"/>
    </source>
</evidence>
<dbReference type="InParanoid" id="A0A5J5EF99"/>
<dbReference type="SUPFAM" id="SSF48371">
    <property type="entry name" value="ARM repeat"/>
    <property type="match status" value="1"/>
</dbReference>
<evidence type="ECO:0000313" key="10">
    <source>
        <dbReference type="EMBL" id="KAA8894355.1"/>
    </source>
</evidence>
<dbReference type="InterPro" id="IPR019156">
    <property type="entry name" value="Ataxin-10_domain"/>
</dbReference>
<proteinExistence type="inferred from homology"/>
<feature type="domain" description="Ataxin-10" evidence="9">
    <location>
        <begin position="592"/>
        <end position="690"/>
    </location>
</feature>
<keyword evidence="8" id="KW-0732">Signal</keyword>
<feature type="chain" id="PRO_5023920838" description="Ataxin-10 homolog" evidence="8">
    <location>
        <begin position="18"/>
        <end position="693"/>
    </location>
</feature>
<dbReference type="PANTHER" id="PTHR13255">
    <property type="entry name" value="ATAXIN-10"/>
    <property type="match status" value="1"/>
</dbReference>
<feature type="region of interest" description="Disordered" evidence="7">
    <location>
        <begin position="396"/>
        <end position="419"/>
    </location>
</feature>
<dbReference type="InterPro" id="IPR016024">
    <property type="entry name" value="ARM-type_fold"/>
</dbReference>
<gene>
    <name evidence="10" type="ORF">FN846DRAFT_912990</name>
</gene>
<dbReference type="Pfam" id="PF09759">
    <property type="entry name" value="Atx10homo_assoc"/>
    <property type="match status" value="1"/>
</dbReference>
<feature type="region of interest" description="Disordered" evidence="7">
    <location>
        <begin position="184"/>
        <end position="223"/>
    </location>
</feature>
<evidence type="ECO:0000256" key="8">
    <source>
        <dbReference type="SAM" id="SignalP"/>
    </source>
</evidence>
<evidence type="ECO:0000256" key="7">
    <source>
        <dbReference type="SAM" id="MobiDB-lite"/>
    </source>
</evidence>
<dbReference type="PANTHER" id="PTHR13255:SF0">
    <property type="entry name" value="ATAXIN-10"/>
    <property type="match status" value="1"/>
</dbReference>
<comment type="function">
    <text evidence="4">May play a role in the regulation of cytokinesis.</text>
</comment>
<dbReference type="GO" id="GO:0051301">
    <property type="term" value="P:cell division"/>
    <property type="evidence" value="ECO:0007669"/>
    <property type="project" value="UniProtKB-KW"/>
</dbReference>